<gene>
    <name evidence="1" type="ORF">SEMRO_248_G098480.1</name>
</gene>
<dbReference type="Proteomes" id="UP001153069">
    <property type="component" value="Unassembled WGS sequence"/>
</dbReference>
<reference evidence="1" key="1">
    <citation type="submission" date="2020-06" db="EMBL/GenBank/DDBJ databases">
        <authorList>
            <consortium name="Plant Systems Biology data submission"/>
        </authorList>
    </citation>
    <scope>NUCLEOTIDE SEQUENCE</scope>
    <source>
        <strain evidence="1">D6</strain>
    </source>
</reference>
<evidence type="ECO:0000313" key="2">
    <source>
        <dbReference type="Proteomes" id="UP001153069"/>
    </source>
</evidence>
<dbReference type="AlphaFoldDB" id="A0A9N8DP68"/>
<evidence type="ECO:0000313" key="1">
    <source>
        <dbReference type="EMBL" id="CAB9505941.1"/>
    </source>
</evidence>
<protein>
    <submittedName>
        <fullName evidence="1">Uncharacterized protein</fullName>
    </submittedName>
</protein>
<proteinExistence type="predicted"/>
<sequence>MMQVVIVVLNDSNGGLSEEFQITNGFVSTSSSPCRELGWMQQQEQVVLSGSNGEFPAGVAQQRLVEMLGSVTPIGQTTTKQRAVASSSHPEYTVYHLGQANSGCRSMTKGTPD</sequence>
<name>A0A9N8DP68_9STRA</name>
<organism evidence="1 2">
    <name type="scientific">Seminavis robusta</name>
    <dbReference type="NCBI Taxonomy" id="568900"/>
    <lineage>
        <taxon>Eukaryota</taxon>
        <taxon>Sar</taxon>
        <taxon>Stramenopiles</taxon>
        <taxon>Ochrophyta</taxon>
        <taxon>Bacillariophyta</taxon>
        <taxon>Bacillariophyceae</taxon>
        <taxon>Bacillariophycidae</taxon>
        <taxon>Naviculales</taxon>
        <taxon>Naviculaceae</taxon>
        <taxon>Seminavis</taxon>
    </lineage>
</organism>
<comment type="caution">
    <text evidence="1">The sequence shown here is derived from an EMBL/GenBank/DDBJ whole genome shotgun (WGS) entry which is preliminary data.</text>
</comment>
<accession>A0A9N8DP68</accession>
<dbReference type="EMBL" id="CAICTM010000247">
    <property type="protein sequence ID" value="CAB9505941.1"/>
    <property type="molecule type" value="Genomic_DNA"/>
</dbReference>
<keyword evidence="2" id="KW-1185">Reference proteome</keyword>